<proteinExistence type="predicted"/>
<dbReference type="InterPro" id="IPR049934">
    <property type="entry name" value="GjpA-like"/>
</dbReference>
<sequence length="395" mass="40272">MQHALRPYVTAGIALVGSSLISVTPAVAPMPGIATIRDVALTGAMEDFLAPWIEQYNTAAANATTLFNNFALAPFVGYQQDLANQGDFWSAILADPSSIPEQVAQLQEHMKASADAYSLINAGGPTGLAGGDPFTDLVVAHTLSGEADLDLSGDNISVLGHQFLLAFLPSILPPDLDRDLVLPILNFLSSPLSGILIGSIGPWLSPGVALLNSIQDGDGLNEIMANMVGAYFNGATLNLDFLIPLVESTGLLPEGTNVYHIDLALGGLLTPGVVGSAPNLVPGTGEEIAAPGGSIFNSLGLNIDASLLGAVLPAVTPAHAVGPIGAWEGWMQALGVVLGSGWSGKANPQDAVAPLTGFQLPQIPADIFGLDDGGVGAGDATDVFADLAGLIGFDA</sequence>
<evidence type="ECO:0000313" key="1">
    <source>
        <dbReference type="EMBL" id="CAJ1502743.1"/>
    </source>
</evidence>
<dbReference type="NCBIfam" id="NF033942">
    <property type="entry name" value="GjpA"/>
    <property type="match status" value="1"/>
</dbReference>
<organism evidence="1 2">
    <name type="scientific">[Mycobacterium] kokjensenii</name>
    <dbReference type="NCBI Taxonomy" id="3064287"/>
    <lineage>
        <taxon>Bacteria</taxon>
        <taxon>Bacillati</taxon>
        <taxon>Actinomycetota</taxon>
        <taxon>Actinomycetes</taxon>
        <taxon>Mycobacteriales</taxon>
        <taxon>Mycobacteriaceae</taxon>
        <taxon>Mycolicibacter</taxon>
    </lineage>
</organism>
<dbReference type="RefSeq" id="WP_308473732.1">
    <property type="nucleotide sequence ID" value="NZ_OY726394.1"/>
</dbReference>
<evidence type="ECO:0000313" key="2">
    <source>
        <dbReference type="Proteomes" id="UP001190336"/>
    </source>
</evidence>
<protein>
    <submittedName>
        <fullName evidence="1">Outer membrane porin GjpA</fullName>
    </submittedName>
</protein>
<keyword evidence="2" id="KW-1185">Reference proteome</keyword>
<accession>A0ABM9LPY7</accession>
<gene>
    <name evidence="1" type="primary">gjpA</name>
    <name evidence="1" type="ORF">MU0083_003009</name>
</gene>
<reference evidence="1 2" key="1">
    <citation type="submission" date="2023-08" db="EMBL/GenBank/DDBJ databases">
        <authorList>
            <person name="Folkvardsen B D."/>
            <person name="Norman A."/>
        </authorList>
    </citation>
    <scope>NUCLEOTIDE SEQUENCE [LARGE SCALE GENOMIC DNA]</scope>
    <source>
        <strain evidence="1 2">Mu0083</strain>
    </source>
</reference>
<dbReference type="Proteomes" id="UP001190336">
    <property type="component" value="Chromosome"/>
</dbReference>
<dbReference type="EMBL" id="OY726394">
    <property type="protein sequence ID" value="CAJ1502743.1"/>
    <property type="molecule type" value="Genomic_DNA"/>
</dbReference>
<name>A0ABM9LPY7_9MYCO</name>